<evidence type="ECO:0000313" key="2">
    <source>
        <dbReference type="WBParaSite" id="L893_g11550.t1"/>
    </source>
</evidence>
<dbReference type="AlphaFoldDB" id="A0A1I7Y110"/>
<accession>A0A1I7Y110</accession>
<sequence length="95" mass="10621">MAQQDAILKINWQILHGRTFRQECPVLREYILTSARAASSFTIRELLQSVDDPTAEGLTGLLDIVEASVKNLDEDVFLVMNDMRQVMPGAALLMS</sequence>
<dbReference type="Proteomes" id="UP000095287">
    <property type="component" value="Unplaced"/>
</dbReference>
<name>A0A1I7Y110_9BILA</name>
<proteinExistence type="predicted"/>
<keyword evidence="1" id="KW-1185">Reference proteome</keyword>
<evidence type="ECO:0000313" key="1">
    <source>
        <dbReference type="Proteomes" id="UP000095287"/>
    </source>
</evidence>
<organism evidence="1 2">
    <name type="scientific">Steinernema glaseri</name>
    <dbReference type="NCBI Taxonomy" id="37863"/>
    <lineage>
        <taxon>Eukaryota</taxon>
        <taxon>Metazoa</taxon>
        <taxon>Ecdysozoa</taxon>
        <taxon>Nematoda</taxon>
        <taxon>Chromadorea</taxon>
        <taxon>Rhabditida</taxon>
        <taxon>Tylenchina</taxon>
        <taxon>Panagrolaimomorpha</taxon>
        <taxon>Strongyloidoidea</taxon>
        <taxon>Steinernematidae</taxon>
        <taxon>Steinernema</taxon>
    </lineage>
</organism>
<dbReference type="WBParaSite" id="L893_g11550.t1">
    <property type="protein sequence ID" value="L893_g11550.t1"/>
    <property type="gene ID" value="L893_g11550"/>
</dbReference>
<reference evidence="2" key="1">
    <citation type="submission" date="2016-11" db="UniProtKB">
        <authorList>
            <consortium name="WormBaseParasite"/>
        </authorList>
    </citation>
    <scope>IDENTIFICATION</scope>
</reference>
<protein>
    <submittedName>
        <fullName evidence="2">Terpene_synth_C domain-containing protein</fullName>
    </submittedName>
</protein>